<dbReference type="Proteomes" id="UP000281572">
    <property type="component" value="Segment"/>
</dbReference>
<evidence type="ECO:0000313" key="1">
    <source>
        <dbReference type="EMBL" id="AYB69435.1"/>
    </source>
</evidence>
<reference evidence="2" key="1">
    <citation type="submission" date="2018-08" db="EMBL/GenBank/DDBJ databases">
        <authorList>
            <person name="Pathak A."/>
            <person name="Staton O.A."/>
            <person name="Aldaher A.R."/>
            <person name="Baird K.M."/>
            <person name="Borah A."/>
            <person name="Haggard G.E."/>
            <person name="Meesala S."/>
            <person name="Nealy S.L."/>
            <person name="Ramdas R."/>
            <person name="Rocha M."/>
            <person name="Sristi D."/>
            <person name="Thukral S."/>
            <person name="Walls C.E."/>
            <person name="Waqas M."/>
            <person name="Williams M.R."/>
            <person name="Winters A.K."/>
            <person name="Sahawneh K.J."/>
            <person name="Monti D.L."/>
            <person name="Garlena R.A."/>
            <person name="Russell D.A."/>
            <person name="Pope W.H."/>
            <person name="Jacobs-Sera D."/>
            <person name="Hatfull G.F."/>
        </authorList>
    </citation>
    <scope>NUCLEOTIDE SEQUENCE [LARGE SCALE GENOMIC DNA]</scope>
</reference>
<dbReference type="EMBL" id="MH727550">
    <property type="protein sequence ID" value="AYB69435.1"/>
    <property type="molecule type" value="Genomic_DNA"/>
</dbReference>
<gene>
    <name evidence="1" type="primary">6</name>
    <name evidence="1" type="ORF">JUICEBOX_6</name>
</gene>
<dbReference type="KEGG" id="vg:55003847"/>
<organism evidence="1 2">
    <name type="scientific">Corynebacterium phage Juicebox</name>
    <dbReference type="NCBI Taxonomy" id="2301600"/>
    <lineage>
        <taxon>Viruses</taxon>
        <taxon>Duplodnaviria</taxon>
        <taxon>Heunggongvirae</taxon>
        <taxon>Uroviricota</taxon>
        <taxon>Caudoviricetes</taxon>
        <taxon>Juiceboxvirus</taxon>
        <taxon>Juiceboxvirus juicebox</taxon>
    </lineage>
</organism>
<name>A0A385UEU2_9CAUD</name>
<sequence>MMKTEQAIIELLALPQLADSPARGRFTSGETADAASYLAEDIAEARVRISDEQRDGLLAGIEEYADGDRDLFEAYARLLNPENWE</sequence>
<keyword evidence="2" id="KW-1185">Reference proteome</keyword>
<proteinExistence type="predicted"/>
<evidence type="ECO:0000313" key="2">
    <source>
        <dbReference type="Proteomes" id="UP000281572"/>
    </source>
</evidence>
<dbReference type="RefSeq" id="YP_009812775.1">
    <property type="nucleotide sequence ID" value="NC_048070.1"/>
</dbReference>
<protein>
    <submittedName>
        <fullName evidence="1">Uncharacterized protein</fullName>
    </submittedName>
</protein>
<accession>A0A385UEU2</accession>
<dbReference type="GeneID" id="55003847"/>